<proteinExistence type="predicted"/>
<keyword evidence="2" id="KW-1185">Reference proteome</keyword>
<reference evidence="1" key="1">
    <citation type="journal article" date="2022" name="Int. J. Mol. Sci.">
        <title>Draft Genome of Tanacetum Coccineum: Genomic Comparison of Closely Related Tanacetum-Family Plants.</title>
        <authorList>
            <person name="Yamashiro T."/>
            <person name="Shiraishi A."/>
            <person name="Nakayama K."/>
            <person name="Satake H."/>
        </authorList>
    </citation>
    <scope>NUCLEOTIDE SEQUENCE</scope>
</reference>
<reference evidence="1" key="2">
    <citation type="submission" date="2022-01" db="EMBL/GenBank/DDBJ databases">
        <authorList>
            <person name="Yamashiro T."/>
            <person name="Shiraishi A."/>
            <person name="Satake H."/>
            <person name="Nakayama K."/>
        </authorList>
    </citation>
    <scope>NUCLEOTIDE SEQUENCE</scope>
</reference>
<protein>
    <submittedName>
        <fullName evidence="1">Uncharacterized protein</fullName>
    </submittedName>
</protein>
<sequence length="66" mass="7430">MWNLKKDSKVLIHLHGYSPYHLVSLSFIVKSLQFEHSAFPGAALEDPEKELARKRIEGVVGPKKGT</sequence>
<dbReference type="EMBL" id="BQNB010014386">
    <property type="protein sequence ID" value="GJT27551.1"/>
    <property type="molecule type" value="Genomic_DNA"/>
</dbReference>
<evidence type="ECO:0000313" key="1">
    <source>
        <dbReference type="EMBL" id="GJT27551.1"/>
    </source>
</evidence>
<organism evidence="1 2">
    <name type="scientific">Tanacetum coccineum</name>
    <dbReference type="NCBI Taxonomy" id="301880"/>
    <lineage>
        <taxon>Eukaryota</taxon>
        <taxon>Viridiplantae</taxon>
        <taxon>Streptophyta</taxon>
        <taxon>Embryophyta</taxon>
        <taxon>Tracheophyta</taxon>
        <taxon>Spermatophyta</taxon>
        <taxon>Magnoliopsida</taxon>
        <taxon>eudicotyledons</taxon>
        <taxon>Gunneridae</taxon>
        <taxon>Pentapetalae</taxon>
        <taxon>asterids</taxon>
        <taxon>campanulids</taxon>
        <taxon>Asterales</taxon>
        <taxon>Asteraceae</taxon>
        <taxon>Asteroideae</taxon>
        <taxon>Anthemideae</taxon>
        <taxon>Anthemidinae</taxon>
        <taxon>Tanacetum</taxon>
    </lineage>
</organism>
<dbReference type="Proteomes" id="UP001151760">
    <property type="component" value="Unassembled WGS sequence"/>
</dbReference>
<evidence type="ECO:0000313" key="2">
    <source>
        <dbReference type="Proteomes" id="UP001151760"/>
    </source>
</evidence>
<name>A0ABQ5CKE0_9ASTR</name>
<gene>
    <name evidence="1" type="ORF">Tco_0907826</name>
</gene>
<accession>A0ABQ5CKE0</accession>
<comment type="caution">
    <text evidence="1">The sequence shown here is derived from an EMBL/GenBank/DDBJ whole genome shotgun (WGS) entry which is preliminary data.</text>
</comment>